<evidence type="ECO:0000313" key="6">
    <source>
        <dbReference type="EMBL" id="KMO30915.1"/>
    </source>
</evidence>
<dbReference type="PANTHER" id="PTHR30537:SF74">
    <property type="entry name" value="HTH-TYPE TRANSCRIPTIONAL REGULATOR TRPI"/>
    <property type="match status" value="1"/>
</dbReference>
<dbReference type="EMBL" id="LABX01000162">
    <property type="protein sequence ID" value="KMO30915.1"/>
    <property type="molecule type" value="Genomic_DNA"/>
</dbReference>
<dbReference type="SUPFAM" id="SSF53850">
    <property type="entry name" value="Periplasmic binding protein-like II"/>
    <property type="match status" value="1"/>
</dbReference>
<dbReference type="InterPro" id="IPR005119">
    <property type="entry name" value="LysR_subst-bd"/>
</dbReference>
<reference evidence="6 7" key="1">
    <citation type="submission" date="2015-03" db="EMBL/GenBank/DDBJ databases">
        <title>Genome sequencing of Methylobacterium aquaticum DSM16371 type strain.</title>
        <authorList>
            <person name="Chaudhry V."/>
            <person name="Patil P.B."/>
        </authorList>
    </citation>
    <scope>NUCLEOTIDE SEQUENCE [LARGE SCALE GENOMIC DNA]</scope>
    <source>
        <strain evidence="6 7">DSM 16371</strain>
    </source>
</reference>
<keyword evidence="2" id="KW-0805">Transcription regulation</keyword>
<dbReference type="InterPro" id="IPR000847">
    <property type="entry name" value="LysR_HTH_N"/>
</dbReference>
<dbReference type="GO" id="GO:0003700">
    <property type="term" value="F:DNA-binding transcription factor activity"/>
    <property type="evidence" value="ECO:0007669"/>
    <property type="project" value="InterPro"/>
</dbReference>
<gene>
    <name evidence="6" type="ORF">VP06_20525</name>
</gene>
<evidence type="ECO:0000256" key="2">
    <source>
        <dbReference type="ARBA" id="ARBA00023015"/>
    </source>
</evidence>
<dbReference type="Gene3D" id="3.40.190.10">
    <property type="entry name" value="Periplasmic binding protein-like II"/>
    <property type="match status" value="2"/>
</dbReference>
<dbReference type="InterPro" id="IPR036388">
    <property type="entry name" value="WH-like_DNA-bd_sf"/>
</dbReference>
<dbReference type="AlphaFoldDB" id="A0A0J6S6S9"/>
<dbReference type="CDD" id="cd08432">
    <property type="entry name" value="PBP2_GcdR_TrpI_HvrB_AmpR_like"/>
    <property type="match status" value="1"/>
</dbReference>
<dbReference type="SUPFAM" id="SSF46785">
    <property type="entry name" value="Winged helix' DNA-binding domain"/>
    <property type="match status" value="1"/>
</dbReference>
<dbReference type="PANTHER" id="PTHR30537">
    <property type="entry name" value="HTH-TYPE TRANSCRIPTIONAL REGULATOR"/>
    <property type="match status" value="1"/>
</dbReference>
<accession>A0A0J6S6S9</accession>
<dbReference type="Pfam" id="PF03466">
    <property type="entry name" value="LysR_substrate"/>
    <property type="match status" value="1"/>
</dbReference>
<evidence type="ECO:0000256" key="4">
    <source>
        <dbReference type="ARBA" id="ARBA00023163"/>
    </source>
</evidence>
<protein>
    <recommendedName>
        <fullName evidence="5">HTH lysR-type domain-containing protein</fullName>
    </recommendedName>
</protein>
<dbReference type="Gene3D" id="1.10.10.10">
    <property type="entry name" value="Winged helix-like DNA-binding domain superfamily/Winged helix DNA-binding domain"/>
    <property type="match status" value="1"/>
</dbReference>
<dbReference type="Proteomes" id="UP000035929">
    <property type="component" value="Unassembled WGS sequence"/>
</dbReference>
<dbReference type="PATRIC" id="fig|270351.6.peg.1830"/>
<dbReference type="InterPro" id="IPR058163">
    <property type="entry name" value="LysR-type_TF_proteobact-type"/>
</dbReference>
<dbReference type="PROSITE" id="PS50931">
    <property type="entry name" value="HTH_LYSR"/>
    <property type="match status" value="1"/>
</dbReference>
<dbReference type="InterPro" id="IPR036390">
    <property type="entry name" value="WH_DNA-bd_sf"/>
</dbReference>
<dbReference type="RefSeq" id="WP_048465623.1">
    <property type="nucleotide sequence ID" value="NZ_LABX01000162.1"/>
</dbReference>
<comment type="similarity">
    <text evidence="1">Belongs to the LysR transcriptional regulatory family.</text>
</comment>
<dbReference type="GO" id="GO:0006351">
    <property type="term" value="P:DNA-templated transcription"/>
    <property type="evidence" value="ECO:0007669"/>
    <property type="project" value="TreeGrafter"/>
</dbReference>
<evidence type="ECO:0000256" key="3">
    <source>
        <dbReference type="ARBA" id="ARBA00023125"/>
    </source>
</evidence>
<keyword evidence="4" id="KW-0804">Transcription</keyword>
<keyword evidence="3" id="KW-0238">DNA-binding</keyword>
<dbReference type="GO" id="GO:0043565">
    <property type="term" value="F:sequence-specific DNA binding"/>
    <property type="evidence" value="ECO:0007669"/>
    <property type="project" value="TreeGrafter"/>
</dbReference>
<evidence type="ECO:0000313" key="7">
    <source>
        <dbReference type="Proteomes" id="UP000035929"/>
    </source>
</evidence>
<evidence type="ECO:0000259" key="5">
    <source>
        <dbReference type="PROSITE" id="PS50931"/>
    </source>
</evidence>
<comment type="caution">
    <text evidence="6">The sequence shown here is derived from an EMBL/GenBank/DDBJ whole genome shotgun (WGS) entry which is preliminary data.</text>
</comment>
<sequence>MSPLPPLKALQAFDALGRTGSLALAATDLGVTPGAISQQLRKLEEAVKARLVEHDGRGLRLTPLGATYHAQIRQGFAAFTEAAAVLREADADVIVLSCLTTVLGKWIGRRMRDWTDLAADARISLVGSDTEPDLSQGAADLRIYYGGRHHPPHRTELFVDHIVPVCAPSLIDGHRLTGPDDILRFPLLHIAWDPRFGANPGWAEWGRLIGTRPPPANLTYGLSGSAIDAAIAGQGFVLGQLAFIGPELEAGQLVIPFDLRLPLPDPYYLAWNPDSLRKPGARAFHRWLLGEGRAQGLVSAHRLDSSGCSETMER</sequence>
<dbReference type="Pfam" id="PF00126">
    <property type="entry name" value="HTH_1"/>
    <property type="match status" value="1"/>
</dbReference>
<organism evidence="6 7">
    <name type="scientific">Methylobacterium aquaticum</name>
    <dbReference type="NCBI Taxonomy" id="270351"/>
    <lineage>
        <taxon>Bacteria</taxon>
        <taxon>Pseudomonadati</taxon>
        <taxon>Pseudomonadota</taxon>
        <taxon>Alphaproteobacteria</taxon>
        <taxon>Hyphomicrobiales</taxon>
        <taxon>Methylobacteriaceae</taxon>
        <taxon>Methylobacterium</taxon>
    </lineage>
</organism>
<name>A0A0J6S6S9_9HYPH</name>
<proteinExistence type="inferred from homology"/>
<feature type="domain" description="HTH lysR-type" evidence="5">
    <location>
        <begin position="5"/>
        <end position="62"/>
    </location>
</feature>
<evidence type="ECO:0000256" key="1">
    <source>
        <dbReference type="ARBA" id="ARBA00009437"/>
    </source>
</evidence>